<reference evidence="3 4" key="1">
    <citation type="submission" date="2014-04" db="EMBL/GenBank/DDBJ databases">
        <title>Marinobacterium kochiensis sp. nov., isolated from sediment sample collected from Kochi backwaters in Kerala, India.</title>
        <authorList>
            <person name="Singh A."/>
            <person name="Pinnaka A.K."/>
        </authorList>
    </citation>
    <scope>NUCLEOTIDE SEQUENCE [LARGE SCALE GENOMIC DNA]</scope>
    <source>
        <strain evidence="3 4">AK27</strain>
    </source>
</reference>
<protein>
    <submittedName>
        <fullName evidence="3">RESPONSE REGULATOR PROTEIN-CheY-like nd an HD-GYP domain</fullName>
    </submittedName>
</protein>
<sequence>MSKSPDDKLIEELEGLRERFNRTTDRIVKDIGRQKKIMERSDKRQRQEYDELQRRFDEIERLNKEIEETQREVVFTMGAIGESRSKETGNHVRRVAEYSKLFALYYGLAEEEAELLKQASPMHDIGKVAIPDSILNKPGRLDEHEREVMNTHAQLGYEMLAYSTRPLLKLAATVAYEHHEKWDGSGYPRGLKGKDIHIGGRITALADVFDALGSERCYKNAWDDARIFELFREEKGKHFDPDLIDIFFQHIDEFLEIRDRLKDDL</sequence>
<proteinExistence type="predicted"/>
<dbReference type="InterPro" id="IPR052020">
    <property type="entry name" value="Cyclic_di-GMP/3'3'-cGAMP_PDE"/>
</dbReference>
<dbReference type="EMBL" id="JMQN01000015">
    <property type="protein sequence ID" value="KEA64668.1"/>
    <property type="molecule type" value="Genomic_DNA"/>
</dbReference>
<dbReference type="SUPFAM" id="SSF109604">
    <property type="entry name" value="HD-domain/PDEase-like"/>
    <property type="match status" value="1"/>
</dbReference>
<dbReference type="InterPro" id="IPR037522">
    <property type="entry name" value="HD_GYP_dom"/>
</dbReference>
<feature type="domain" description="HD-GYP" evidence="2">
    <location>
        <begin position="66"/>
        <end position="263"/>
    </location>
</feature>
<keyword evidence="1" id="KW-0175">Coiled coil</keyword>
<feature type="coiled-coil region" evidence="1">
    <location>
        <begin position="35"/>
        <end position="79"/>
    </location>
</feature>
<dbReference type="Gene3D" id="1.10.3210.10">
    <property type="entry name" value="Hypothetical protein af1432"/>
    <property type="match status" value="1"/>
</dbReference>
<evidence type="ECO:0000313" key="4">
    <source>
        <dbReference type="Proteomes" id="UP000028252"/>
    </source>
</evidence>
<dbReference type="GO" id="GO:0008081">
    <property type="term" value="F:phosphoric diester hydrolase activity"/>
    <property type="evidence" value="ECO:0007669"/>
    <property type="project" value="UniProtKB-ARBA"/>
</dbReference>
<evidence type="ECO:0000259" key="2">
    <source>
        <dbReference type="PROSITE" id="PS51832"/>
    </source>
</evidence>
<evidence type="ECO:0000313" key="3">
    <source>
        <dbReference type="EMBL" id="KEA64668.1"/>
    </source>
</evidence>
<dbReference type="PANTHER" id="PTHR45228">
    <property type="entry name" value="CYCLIC DI-GMP PHOSPHODIESTERASE TM_0186-RELATED"/>
    <property type="match status" value="1"/>
</dbReference>
<dbReference type="PATRIC" id="fig|1232683.4.peg.1111"/>
<dbReference type="AlphaFoldDB" id="A0A081G1L3"/>
<dbReference type="SMART" id="SM00471">
    <property type="entry name" value="HDc"/>
    <property type="match status" value="1"/>
</dbReference>
<evidence type="ECO:0000256" key="1">
    <source>
        <dbReference type="SAM" id="Coils"/>
    </source>
</evidence>
<dbReference type="OrthoDB" id="9816273at2"/>
<dbReference type="CDD" id="cd00077">
    <property type="entry name" value="HDc"/>
    <property type="match status" value="1"/>
</dbReference>
<name>A0A081G1L3_9GAMM</name>
<comment type="caution">
    <text evidence="3">The sequence shown here is derived from an EMBL/GenBank/DDBJ whole genome shotgun (WGS) entry which is preliminary data.</text>
</comment>
<dbReference type="Proteomes" id="UP000028252">
    <property type="component" value="Unassembled WGS sequence"/>
</dbReference>
<keyword evidence="4" id="KW-1185">Reference proteome</keyword>
<dbReference type="Pfam" id="PF13487">
    <property type="entry name" value="HD_5"/>
    <property type="match status" value="1"/>
</dbReference>
<dbReference type="InterPro" id="IPR003607">
    <property type="entry name" value="HD/PDEase_dom"/>
</dbReference>
<gene>
    <name evidence="3" type="ORF">ADIMK_1121</name>
</gene>
<dbReference type="PANTHER" id="PTHR45228:SF9">
    <property type="entry name" value="3'3'-CGAMP-SPECIFIC PHOSPHODIESTERASE 2"/>
    <property type="match status" value="1"/>
</dbReference>
<dbReference type="RefSeq" id="WP_081849674.1">
    <property type="nucleotide sequence ID" value="NZ_JMQN01000015.1"/>
</dbReference>
<dbReference type="STRING" id="1232683.ADIMK_1121"/>
<dbReference type="eggNOG" id="COG3437">
    <property type="taxonomic scope" value="Bacteria"/>
</dbReference>
<accession>A0A081G1L3</accession>
<dbReference type="PROSITE" id="PS51832">
    <property type="entry name" value="HD_GYP"/>
    <property type="match status" value="1"/>
</dbReference>
<organism evidence="3 4">
    <name type="scientific">Marinobacterium lacunae</name>
    <dbReference type="NCBI Taxonomy" id="1232683"/>
    <lineage>
        <taxon>Bacteria</taxon>
        <taxon>Pseudomonadati</taxon>
        <taxon>Pseudomonadota</taxon>
        <taxon>Gammaproteobacteria</taxon>
        <taxon>Oceanospirillales</taxon>
        <taxon>Oceanospirillaceae</taxon>
        <taxon>Marinobacterium</taxon>
    </lineage>
</organism>